<gene>
    <name evidence="1" type="ORF">PS624_01416</name>
</gene>
<evidence type="ECO:0000313" key="2">
    <source>
        <dbReference type="Proteomes" id="UP000326241"/>
    </source>
</evidence>
<evidence type="ECO:0000313" key="1">
    <source>
        <dbReference type="EMBL" id="VVM63268.1"/>
    </source>
</evidence>
<accession>A0A5E6RGK8</accession>
<dbReference type="InterPro" id="IPR013783">
    <property type="entry name" value="Ig-like_fold"/>
</dbReference>
<organism evidence="1 2">
    <name type="scientific">Pseudomonas fluorescens</name>
    <dbReference type="NCBI Taxonomy" id="294"/>
    <lineage>
        <taxon>Bacteria</taxon>
        <taxon>Pseudomonadati</taxon>
        <taxon>Pseudomonadota</taxon>
        <taxon>Gammaproteobacteria</taxon>
        <taxon>Pseudomonadales</taxon>
        <taxon>Pseudomonadaceae</taxon>
        <taxon>Pseudomonas</taxon>
    </lineage>
</organism>
<dbReference type="InterPro" id="IPR008964">
    <property type="entry name" value="Invasin/intimin_cell_adhesion"/>
</dbReference>
<dbReference type="RefSeq" id="WP_150774447.1">
    <property type="nucleotide sequence ID" value="NZ_CABVGZ010000010.1"/>
</dbReference>
<dbReference type="SUPFAM" id="SSF49373">
    <property type="entry name" value="Invasin/intimin cell-adhesion fragments"/>
    <property type="match status" value="1"/>
</dbReference>
<dbReference type="EMBL" id="CABVGZ010000010">
    <property type="protein sequence ID" value="VVM63268.1"/>
    <property type="molecule type" value="Genomic_DNA"/>
</dbReference>
<protein>
    <recommendedName>
        <fullName evidence="3">Big-1 domain-containing protein</fullName>
    </recommendedName>
</protein>
<sequence>MSKPGVYADESLILNGSFLQGLAHWKKSGSAEKEAELWQGQLTPFLAIKNGGWVSQDVRIPQNPVEDARYTLSFMYETRHEKSGWVFIFKGEEKLHEVELKPHSPLGHAQGQAHSEAGQPLALDLKPCVLPLGVSFARDDTLRIEIHSPLNNEGQLYPRICITFLDIQLRLGDLKLQAVHLDQERLTPEQTVYLCVGASLGGEQNPLPMYMPHQLSFEPEPGNAWLGTKAALISSDNLQEAVVVTPAWGVDQLLTSAWSFDVPMINLPLPHEFSLTLQNQYDAEDFSIRISLGHHRLIFKDRLQAAYYPVLELEQRVRLGVQVVSFYTSQSIEGREVKWSLAGSGVKAESRTDEQGWAYYDFGPKEAGVAVIEASVESLYYASGVWTEKFNVPVLANDPWKDLRAVVEGDETAWDTQGYPNRGSSHDLQVRLPLAADSPLLKTGFSLHWSGESAEQLGVDVSPALEVPVEGTGDDMVWTLSSEDKRDGCFKLSLVCSKLLLPSPAKPMSLARNRVRVGEVREANRSPIVDETESVLLRLQAVHETVSGDGDPVSNALVEWIIPEGEPVRGVTGSGGWASLLYTPKTAGELTVKAVLRAHEDAVPTERDFSVTAVATSPWKSRVSIWLDDIDVQGNPLGVLCLRGKTHTLKVVPIGDSDEWFDRYISLHWRGDKDPGIGLKPADLTIPKPLIESGVQWELVSDKADSHSSLFELELRLENLPSVRELSGRLLAEDLEEEVALMLDQVQSSLDERSLYPCLKAVHRFKVLPHALSPLVGLDASFIWTGTPADTVGVDVEPRWDDPQTLSDGGATWVLNFKGSEKPEEFALALVLPQLQFEAVAKPMVLDHNKLRIEAWRESAVDPVMDQDAAWLWVQVYSHHTEKPVDQAPVSWTIDAEPREIHTTVDGWSGFEFKPQKAGEQSVIATVLSRFDGFEEHRPMTVNALASNPWNELMVSFDLQDKQPVGTQTFFPRHNLQHVLSVIAPSDSALVGKDLTLGMTGSGPAALGLQFEEPGLGDPRLFSELGQTYAFKSHGSTDGSFGLRFASTRLACLSPVIAMSLGSGERVLKIAERQRVNQTLLGGGEVSEQVEVVSVISGRPMAGVTVTWRSPDLGELKTTTNYYGVARVRFVPTTPGAVQLTATVGDSLYSESIALPCFLHQPREIQSLQSAEPSGYPGQEVSAQVIVISAQTAEPLVDVEVEWEYPGIKIASTKTDATGKAEVKFRLPPVREGWLLATVKGGYSGWEVKSMMFTAIPDSDTWLQEFTLWLNGEEVDLVDGKLILSRAYTYDLELRVRKHSWLIGWASVALEDLTGAEALGLKFEPELKTLRPVDGEPIRWSVSSEVSGPVGDFALNLTSPDLPDRLLPGQLSAFDLDNEFEVQCNSVPKALDEAAYPCLGAYNSILIKVKADSPLLGRLVKLTWAGDSAESLGIEVHPKERQMLSAEWVEWALDCKRSTQDGRFSLGVESFEGKWATTSPWHMSLGHHLVSAERWTKIHDGPIYFYEEYGIRAISRFLDTPAENVEVAVYRDYSTTPELHYTNRNGEVVITVTGQHISMSIRNRYNGSIV</sequence>
<evidence type="ECO:0008006" key="3">
    <source>
        <dbReference type="Google" id="ProtNLM"/>
    </source>
</evidence>
<dbReference type="Proteomes" id="UP000326241">
    <property type="component" value="Unassembled WGS sequence"/>
</dbReference>
<reference evidence="1 2" key="1">
    <citation type="submission" date="2019-09" db="EMBL/GenBank/DDBJ databases">
        <authorList>
            <person name="Chandra G."/>
            <person name="Truman W A."/>
        </authorList>
    </citation>
    <scope>NUCLEOTIDE SEQUENCE [LARGE SCALE GENOMIC DNA]</scope>
    <source>
        <strain evidence="1">PS624</strain>
    </source>
</reference>
<name>A0A5E6RGK8_PSEFL</name>
<dbReference type="Gene3D" id="2.60.40.10">
    <property type="entry name" value="Immunoglobulins"/>
    <property type="match status" value="1"/>
</dbReference>
<proteinExistence type="predicted"/>